<protein>
    <recommendedName>
        <fullName evidence="3 12">Ribokinase</fullName>
        <shortName evidence="12">RK</shortName>
        <ecNumber evidence="2 12">2.7.1.15</ecNumber>
    </recommendedName>
</protein>
<keyword evidence="10 12" id="KW-0630">Potassium</keyword>
<evidence type="ECO:0000256" key="5">
    <source>
        <dbReference type="ARBA" id="ARBA00022723"/>
    </source>
</evidence>
<keyword evidence="8 12" id="KW-0067">ATP-binding</keyword>
<feature type="binding site" evidence="12">
    <location>
        <begin position="41"/>
        <end position="45"/>
    </location>
    <ligand>
        <name>substrate</name>
    </ligand>
</feature>
<dbReference type="GO" id="GO:0046872">
    <property type="term" value="F:metal ion binding"/>
    <property type="evidence" value="ECO:0007669"/>
    <property type="project" value="UniProtKB-KW"/>
</dbReference>
<evidence type="ECO:0000256" key="6">
    <source>
        <dbReference type="ARBA" id="ARBA00022741"/>
    </source>
</evidence>
<evidence type="ECO:0000313" key="14">
    <source>
        <dbReference type="EMBL" id="SUJ01664.1"/>
    </source>
</evidence>
<dbReference type="PANTHER" id="PTHR10584">
    <property type="entry name" value="SUGAR KINASE"/>
    <property type="match status" value="1"/>
</dbReference>
<comment type="function">
    <text evidence="12">Catalyzes the phosphorylation of ribose at O-5 in a reaction requiring ATP and magnesium. The resulting D-ribose-5-phosphate can then be used either for sythesis of nucleotides, histidine, and tryptophan, or as a component of the pentose phosphate pathway.</text>
</comment>
<evidence type="ECO:0000256" key="7">
    <source>
        <dbReference type="ARBA" id="ARBA00022777"/>
    </source>
</evidence>
<comment type="catalytic activity">
    <reaction evidence="12">
        <text>D-ribose + ATP = D-ribose 5-phosphate + ADP + H(+)</text>
        <dbReference type="Rhea" id="RHEA:13697"/>
        <dbReference type="ChEBI" id="CHEBI:15378"/>
        <dbReference type="ChEBI" id="CHEBI:30616"/>
        <dbReference type="ChEBI" id="CHEBI:47013"/>
        <dbReference type="ChEBI" id="CHEBI:78346"/>
        <dbReference type="ChEBI" id="CHEBI:456216"/>
        <dbReference type="EC" id="2.7.1.15"/>
    </reaction>
</comment>
<keyword evidence="4 12" id="KW-0808">Transferase</keyword>
<feature type="binding site" evidence="12">
    <location>
        <position position="236"/>
    </location>
    <ligand>
        <name>K(+)</name>
        <dbReference type="ChEBI" id="CHEBI:29103"/>
    </ligand>
</feature>
<feature type="binding site" evidence="12">
    <location>
        <begin position="239"/>
        <end position="240"/>
    </location>
    <ligand>
        <name>ATP</name>
        <dbReference type="ChEBI" id="CHEBI:30616"/>
    </ligand>
</feature>
<dbReference type="PROSITE" id="PS00584">
    <property type="entry name" value="PFKB_KINASES_2"/>
    <property type="match status" value="1"/>
</dbReference>
<sequence length="296" mass="31775">MGKPVITVVGSINMDLVVAAAKRPEAGETILGEDFYTSPGGKGSNQAVAAARLGAEVHMIGRVGDDEFGSELLKFMEKENIFLNGVEPVPHSASGVAMITLADGDNSIIVYQGANKEATPDYIRKYESLIAKSDVVITQLEIPIESVEETARLCQKHQTKFILNPAPAADLSVDVLMKADFITPNQSERETLSKQVDFNQLLDKLIVTEGKDGVVYFENEAPRRISSHSVSTVDTTGAGDTFNGAFAYAIGMKKDVETACHFANAAAALSVQKLGAQAGMPTQDEVNEFLRNHGKK</sequence>
<comment type="similarity">
    <text evidence="12">Belongs to the carbohydrate kinase PfkB family. Ribokinase subfamily.</text>
</comment>
<dbReference type="InterPro" id="IPR029056">
    <property type="entry name" value="Ribokinase-like"/>
</dbReference>
<dbReference type="GO" id="GO:0019303">
    <property type="term" value="P:D-ribose catabolic process"/>
    <property type="evidence" value="ECO:0007669"/>
    <property type="project" value="UniProtKB-UniRule"/>
</dbReference>
<keyword evidence="5 12" id="KW-0479">Metal-binding</keyword>
<accession>A0A380BI30</accession>
<organism evidence="14 15">
    <name type="scientific">Sporosarcina pasteurii</name>
    <name type="common">Bacillus pasteurii</name>
    <dbReference type="NCBI Taxonomy" id="1474"/>
    <lineage>
        <taxon>Bacteria</taxon>
        <taxon>Bacillati</taxon>
        <taxon>Bacillota</taxon>
        <taxon>Bacilli</taxon>
        <taxon>Bacillales</taxon>
        <taxon>Caryophanaceae</taxon>
        <taxon>Sporosarcina</taxon>
    </lineage>
</organism>
<dbReference type="Pfam" id="PF00294">
    <property type="entry name" value="PfkB"/>
    <property type="match status" value="1"/>
</dbReference>
<evidence type="ECO:0000256" key="4">
    <source>
        <dbReference type="ARBA" id="ARBA00022679"/>
    </source>
</evidence>
<comment type="subunit">
    <text evidence="12">Homodimer.</text>
</comment>
<feature type="binding site" evidence="12">
    <location>
        <position position="264"/>
    </location>
    <ligand>
        <name>ATP</name>
        <dbReference type="ChEBI" id="CHEBI:30616"/>
    </ligand>
</feature>
<dbReference type="SUPFAM" id="SSF53613">
    <property type="entry name" value="Ribokinase-like"/>
    <property type="match status" value="1"/>
</dbReference>
<comment type="subcellular location">
    <subcellularLocation>
        <location evidence="12">Cytoplasm</location>
    </subcellularLocation>
</comment>
<feature type="binding site" evidence="12">
    <location>
        <position position="234"/>
    </location>
    <ligand>
        <name>K(+)</name>
        <dbReference type="ChEBI" id="CHEBI:29103"/>
    </ligand>
</feature>
<evidence type="ECO:0000256" key="10">
    <source>
        <dbReference type="ARBA" id="ARBA00022958"/>
    </source>
</evidence>
<feature type="active site" description="Proton acceptor" evidence="12">
    <location>
        <position position="240"/>
    </location>
</feature>
<evidence type="ECO:0000256" key="2">
    <source>
        <dbReference type="ARBA" id="ARBA00012035"/>
    </source>
</evidence>
<dbReference type="GO" id="GO:0005829">
    <property type="term" value="C:cytosol"/>
    <property type="evidence" value="ECO:0007669"/>
    <property type="project" value="TreeGrafter"/>
</dbReference>
<dbReference type="PRINTS" id="PR00990">
    <property type="entry name" value="RIBOKINASE"/>
</dbReference>
<proteinExistence type="inferred from homology"/>
<dbReference type="EC" id="2.7.1.15" evidence="2 12"/>
<evidence type="ECO:0000256" key="12">
    <source>
        <dbReference type="HAMAP-Rule" id="MF_01987"/>
    </source>
</evidence>
<dbReference type="HAMAP" id="MF_01987">
    <property type="entry name" value="Ribokinase"/>
    <property type="match status" value="1"/>
</dbReference>
<dbReference type="NCBIfam" id="TIGR02152">
    <property type="entry name" value="D_ribokin_bact"/>
    <property type="match status" value="1"/>
</dbReference>
<gene>
    <name evidence="12 14" type="primary">rbsK</name>
    <name evidence="14" type="ORF">NCTC4822_01167</name>
</gene>
<feature type="binding site" evidence="12">
    <location>
        <position position="275"/>
    </location>
    <ligand>
        <name>K(+)</name>
        <dbReference type="ChEBI" id="CHEBI:29103"/>
    </ligand>
</feature>
<feature type="binding site" evidence="12">
    <location>
        <position position="141"/>
    </location>
    <ligand>
        <name>substrate</name>
    </ligand>
</feature>
<comment type="pathway">
    <text evidence="12">Carbohydrate metabolism; D-ribose degradation; D-ribose 5-phosphate from beta-D-ribopyranose: step 2/2.</text>
</comment>
<evidence type="ECO:0000256" key="1">
    <source>
        <dbReference type="ARBA" id="ARBA00005380"/>
    </source>
</evidence>
<keyword evidence="15" id="KW-1185">Reference proteome</keyword>
<dbReference type="UniPathway" id="UPA00916">
    <property type="reaction ID" value="UER00889"/>
</dbReference>
<evidence type="ECO:0000256" key="9">
    <source>
        <dbReference type="ARBA" id="ARBA00022842"/>
    </source>
</evidence>
<dbReference type="OrthoDB" id="9775849at2"/>
<keyword evidence="9 12" id="KW-0460">Magnesium</keyword>
<keyword evidence="6 12" id="KW-0547">Nucleotide-binding</keyword>
<evidence type="ECO:0000313" key="15">
    <source>
        <dbReference type="Proteomes" id="UP000254519"/>
    </source>
</evidence>
<evidence type="ECO:0000256" key="8">
    <source>
        <dbReference type="ARBA" id="ARBA00022840"/>
    </source>
</evidence>
<feature type="binding site" evidence="12">
    <location>
        <position position="185"/>
    </location>
    <ligand>
        <name>ATP</name>
        <dbReference type="ChEBI" id="CHEBI:30616"/>
    </ligand>
</feature>
<keyword evidence="7 12" id="KW-0418">Kinase</keyword>
<dbReference type="Proteomes" id="UP000254519">
    <property type="component" value="Unassembled WGS sequence"/>
</dbReference>
<dbReference type="AlphaFoldDB" id="A0A380BI30"/>
<evidence type="ECO:0000256" key="11">
    <source>
        <dbReference type="ARBA" id="ARBA00023277"/>
    </source>
</evidence>
<reference evidence="14 15" key="1">
    <citation type="submission" date="2018-06" db="EMBL/GenBank/DDBJ databases">
        <authorList>
            <consortium name="Pathogen Informatics"/>
            <person name="Doyle S."/>
        </authorList>
    </citation>
    <scope>NUCLEOTIDE SEQUENCE [LARGE SCALE GENOMIC DNA]</scope>
    <source>
        <strain evidence="15">ATCC 11859 / DSM 33 / NCIB 8841 / NCTC 4822</strain>
    </source>
</reference>
<name>A0A380BI30_SPOPA</name>
<dbReference type="InterPro" id="IPR011611">
    <property type="entry name" value="PfkB_dom"/>
</dbReference>
<feature type="binding site" evidence="12">
    <location>
        <position position="273"/>
    </location>
    <ligand>
        <name>K(+)</name>
        <dbReference type="ChEBI" id="CHEBI:29103"/>
    </ligand>
</feature>
<dbReference type="InterPro" id="IPR002173">
    <property type="entry name" value="Carboh/pur_kinase_PfkB_CS"/>
</dbReference>
<dbReference type="RefSeq" id="WP_115360570.1">
    <property type="nucleotide sequence ID" value="NZ_CP038012.1"/>
</dbReference>
<feature type="binding site" evidence="12">
    <location>
        <begin position="13"/>
        <end position="15"/>
    </location>
    <ligand>
        <name>substrate</name>
    </ligand>
</feature>
<evidence type="ECO:0000259" key="13">
    <source>
        <dbReference type="Pfam" id="PF00294"/>
    </source>
</evidence>
<feature type="binding site" evidence="12">
    <location>
        <begin position="208"/>
        <end position="213"/>
    </location>
    <ligand>
        <name>ATP</name>
        <dbReference type="ChEBI" id="CHEBI:30616"/>
    </ligand>
</feature>
<dbReference type="Gene3D" id="3.40.1190.20">
    <property type="match status" value="1"/>
</dbReference>
<feature type="domain" description="Carbohydrate kinase PfkB" evidence="13">
    <location>
        <begin position="6"/>
        <end position="282"/>
    </location>
</feature>
<feature type="binding site" evidence="12">
    <location>
        <position position="270"/>
    </location>
    <ligand>
        <name>K(+)</name>
        <dbReference type="ChEBI" id="CHEBI:29103"/>
    </ligand>
</feature>
<dbReference type="InterPro" id="IPR002139">
    <property type="entry name" value="Ribo/fructo_kinase"/>
</dbReference>
<comment type="caution">
    <text evidence="12">Lacks conserved residue(s) required for the propagation of feature annotation.</text>
</comment>
<evidence type="ECO:0000256" key="3">
    <source>
        <dbReference type="ARBA" id="ARBA00016943"/>
    </source>
</evidence>
<dbReference type="GO" id="GO:0005524">
    <property type="term" value="F:ATP binding"/>
    <property type="evidence" value="ECO:0007669"/>
    <property type="project" value="UniProtKB-UniRule"/>
</dbReference>
<dbReference type="GO" id="GO:0004747">
    <property type="term" value="F:ribokinase activity"/>
    <property type="evidence" value="ECO:0007669"/>
    <property type="project" value="UniProtKB-UniRule"/>
</dbReference>
<keyword evidence="12" id="KW-0963">Cytoplasm</keyword>
<comment type="cofactor">
    <cofactor evidence="12">
        <name>Mg(2+)</name>
        <dbReference type="ChEBI" id="CHEBI:18420"/>
    </cofactor>
    <text evidence="12">Requires a divalent cation, most likely magnesium in vivo, as an electrophilic catalyst to aid phosphoryl group transfer. It is the chelate of the metal and the nucleotide that is the actual substrate.</text>
</comment>
<dbReference type="InterPro" id="IPR011877">
    <property type="entry name" value="Ribokinase"/>
</dbReference>
<comment type="similarity">
    <text evidence="1">Belongs to the carbohydrate kinase pfkB family.</text>
</comment>
<comment type="activity regulation">
    <text evidence="12">Activated by a monovalent cation that binds near, but not in, the active site. The most likely occupant of the site in vivo is potassium. Ion binding induces a conformational change that may alter substrate affinity.</text>
</comment>
<keyword evidence="11 12" id="KW-0119">Carbohydrate metabolism</keyword>
<dbReference type="EMBL" id="UGYZ01000002">
    <property type="protein sequence ID" value="SUJ01664.1"/>
    <property type="molecule type" value="Genomic_DNA"/>
</dbReference>
<dbReference type="PANTHER" id="PTHR10584:SF166">
    <property type="entry name" value="RIBOKINASE"/>
    <property type="match status" value="1"/>
</dbReference>
<dbReference type="CDD" id="cd01174">
    <property type="entry name" value="ribokinase"/>
    <property type="match status" value="1"/>
</dbReference>
<feature type="binding site" evidence="12">
    <location>
        <position position="240"/>
    </location>
    <ligand>
        <name>substrate</name>
    </ligand>
</feature>